<dbReference type="Gene3D" id="3.30.70.1290">
    <property type="entry name" value="Transposase IS200-like"/>
    <property type="match status" value="1"/>
</dbReference>
<feature type="domain" description="Transposase IS200-like" evidence="1">
    <location>
        <begin position="11"/>
        <end position="154"/>
    </location>
</feature>
<dbReference type="Proteomes" id="UP000176867">
    <property type="component" value="Unassembled WGS sequence"/>
</dbReference>
<reference evidence="2 3" key="1">
    <citation type="journal article" date="2016" name="Nat. Commun.">
        <title>Thousands of microbial genomes shed light on interconnected biogeochemical processes in an aquifer system.</title>
        <authorList>
            <person name="Anantharaman K."/>
            <person name="Brown C.T."/>
            <person name="Hug L.A."/>
            <person name="Sharon I."/>
            <person name="Castelle C.J."/>
            <person name="Probst A.J."/>
            <person name="Thomas B.C."/>
            <person name="Singh A."/>
            <person name="Wilkins M.J."/>
            <person name="Karaoz U."/>
            <person name="Brodie E.L."/>
            <person name="Williams K.H."/>
            <person name="Hubbard S.S."/>
            <person name="Banfield J.F."/>
        </authorList>
    </citation>
    <scope>NUCLEOTIDE SEQUENCE [LARGE SCALE GENOMIC DNA]</scope>
</reference>
<dbReference type="PANTHER" id="PTHR34322:SF2">
    <property type="entry name" value="TRANSPOSASE IS200-LIKE DOMAIN-CONTAINING PROTEIN"/>
    <property type="match status" value="1"/>
</dbReference>
<dbReference type="SMART" id="SM01321">
    <property type="entry name" value="Y1_Tnp"/>
    <property type="match status" value="1"/>
</dbReference>
<dbReference type="EMBL" id="MFMU01000013">
    <property type="protein sequence ID" value="OGG93139.1"/>
    <property type="molecule type" value="Genomic_DNA"/>
</dbReference>
<proteinExistence type="predicted"/>
<organism evidence="2 3">
    <name type="scientific">Candidatus Kaiserbacteria bacterium RIFOXYD1_FULL_47_14</name>
    <dbReference type="NCBI Taxonomy" id="1798533"/>
    <lineage>
        <taxon>Bacteria</taxon>
        <taxon>Candidatus Kaiseribacteriota</taxon>
    </lineage>
</organism>
<evidence type="ECO:0000313" key="3">
    <source>
        <dbReference type="Proteomes" id="UP000176867"/>
    </source>
</evidence>
<gene>
    <name evidence="2" type="ORF">A2609_02560</name>
</gene>
<dbReference type="GO" id="GO:0004803">
    <property type="term" value="F:transposase activity"/>
    <property type="evidence" value="ECO:0007669"/>
    <property type="project" value="InterPro"/>
</dbReference>
<accession>A0A1F6G4V3</accession>
<dbReference type="GO" id="GO:0003677">
    <property type="term" value="F:DNA binding"/>
    <property type="evidence" value="ECO:0007669"/>
    <property type="project" value="InterPro"/>
</dbReference>
<comment type="caution">
    <text evidence="2">The sequence shown here is derived from an EMBL/GenBank/DDBJ whole genome shotgun (WGS) entry which is preliminary data.</text>
</comment>
<sequence>MVGMRKEDFTVESYVHVVKRGTRGLPIVRDDTDCFRFLLMLAHFNDSFSSQNWHRDLYEAGLHRSFGRPLHWPVQERLVNIIAFCLVDNHFHLILQELAEGNIARFMQRLGTGMAMKFNERYSENGALFQGAYRAKIISDDRYFRYVSAYVQLKNALDMYPGGQDSARNDFDRAYDWVCSYPYSSLGDYAGSFDRPIVEKNFLSSLFAAGEYREFCKDFIYGRHIDDEITLAHQSNFFE</sequence>
<dbReference type="InterPro" id="IPR036515">
    <property type="entry name" value="Transposase_17_sf"/>
</dbReference>
<dbReference type="Pfam" id="PF01797">
    <property type="entry name" value="Y1_Tnp"/>
    <property type="match status" value="1"/>
</dbReference>
<dbReference type="GO" id="GO:0006313">
    <property type="term" value="P:DNA transposition"/>
    <property type="evidence" value="ECO:0007669"/>
    <property type="project" value="InterPro"/>
</dbReference>
<protein>
    <recommendedName>
        <fullName evidence="1">Transposase IS200-like domain-containing protein</fullName>
    </recommendedName>
</protein>
<evidence type="ECO:0000313" key="2">
    <source>
        <dbReference type="EMBL" id="OGG93139.1"/>
    </source>
</evidence>
<name>A0A1F6G4V3_9BACT</name>
<dbReference type="PANTHER" id="PTHR34322">
    <property type="entry name" value="TRANSPOSASE, Y1_TNP DOMAIN-CONTAINING"/>
    <property type="match status" value="1"/>
</dbReference>
<dbReference type="SUPFAM" id="SSF143422">
    <property type="entry name" value="Transposase IS200-like"/>
    <property type="match status" value="1"/>
</dbReference>
<dbReference type="InterPro" id="IPR002686">
    <property type="entry name" value="Transposase_17"/>
</dbReference>
<evidence type="ECO:0000259" key="1">
    <source>
        <dbReference type="SMART" id="SM01321"/>
    </source>
</evidence>
<dbReference type="AlphaFoldDB" id="A0A1F6G4V3"/>